<accession>A0A9J6ZGC2</accession>
<keyword evidence="9" id="KW-0812">Transmembrane</keyword>
<evidence type="ECO:0000256" key="6">
    <source>
        <dbReference type="ARBA" id="ARBA00022777"/>
    </source>
</evidence>
<dbReference type="PANTHER" id="PTHR24421">
    <property type="entry name" value="NITRATE/NITRITE SENSOR PROTEIN NARX-RELATED"/>
    <property type="match status" value="1"/>
</dbReference>
<comment type="catalytic activity">
    <reaction evidence="1">
        <text>ATP + protein L-histidine = ADP + protein N-phospho-L-histidine.</text>
        <dbReference type="EC" id="2.7.13.3"/>
    </reaction>
</comment>
<keyword evidence="8" id="KW-0902">Two-component regulatory system</keyword>
<dbReference type="GO" id="GO:0046983">
    <property type="term" value="F:protein dimerization activity"/>
    <property type="evidence" value="ECO:0007669"/>
    <property type="project" value="InterPro"/>
</dbReference>
<evidence type="ECO:0000256" key="4">
    <source>
        <dbReference type="ARBA" id="ARBA00022679"/>
    </source>
</evidence>
<evidence type="ECO:0000256" key="5">
    <source>
        <dbReference type="ARBA" id="ARBA00022741"/>
    </source>
</evidence>
<reference evidence="11" key="1">
    <citation type="submission" date="2022-05" db="EMBL/GenBank/DDBJ databases">
        <title>Novel bacterial taxa in a minimal lignocellulolytic consortium and its capacity to transform plastics disclosed by genome-resolved metagenomics.</title>
        <authorList>
            <person name="Rodriguez C.A.D."/>
            <person name="Diaz-Garcia L."/>
            <person name="Herrera K."/>
            <person name="Tarazona N.A."/>
            <person name="Sproer C."/>
            <person name="Overmann J."/>
            <person name="Jimenez D.J."/>
        </authorList>
    </citation>
    <scope>NUCLEOTIDE SEQUENCE</scope>
    <source>
        <strain evidence="11">MAG5</strain>
    </source>
</reference>
<keyword evidence="5" id="KW-0547">Nucleotide-binding</keyword>
<organism evidence="11 12">
    <name type="scientific">Candidatus Pristimantibacillus lignocellulolyticus</name>
    <dbReference type="NCBI Taxonomy" id="2994561"/>
    <lineage>
        <taxon>Bacteria</taxon>
        <taxon>Bacillati</taxon>
        <taxon>Bacillota</taxon>
        <taxon>Bacilli</taxon>
        <taxon>Bacillales</taxon>
        <taxon>Paenibacillaceae</taxon>
        <taxon>Candidatus Pristimantibacillus</taxon>
    </lineage>
</organism>
<dbReference type="AlphaFoldDB" id="A0A9J6ZGC2"/>
<keyword evidence="7" id="KW-0067">ATP-binding</keyword>
<dbReference type="InterPro" id="IPR050482">
    <property type="entry name" value="Sensor_HK_TwoCompSys"/>
</dbReference>
<feature type="domain" description="Signal transduction histidine kinase subgroup 3 dimerisation and phosphoacceptor" evidence="10">
    <location>
        <begin position="80"/>
        <end position="140"/>
    </location>
</feature>
<name>A0A9J6ZGC2_9BACL</name>
<evidence type="ECO:0000256" key="9">
    <source>
        <dbReference type="SAM" id="Phobius"/>
    </source>
</evidence>
<evidence type="ECO:0000256" key="8">
    <source>
        <dbReference type="ARBA" id="ARBA00023012"/>
    </source>
</evidence>
<dbReference type="EMBL" id="CP097899">
    <property type="protein sequence ID" value="URN94904.1"/>
    <property type="molecule type" value="Genomic_DNA"/>
</dbReference>
<keyword evidence="6 11" id="KW-0418">Kinase</keyword>
<sequence>MSYKMIKWLILIIPTLTIGLWEYVRHEFLLSYISMELGNILSPIIVFIITIVFLTKLFSIMEKNQNELNEAKAIQGILLEREKIAAELHDGIAQSLFLLNVQIEQGQQELDHDKYIKLKTNIHKTDAYVREAITSLRSPIHLHGFSWNDSLVQFITELHEDMEIEVIINWKLGEDALPLKEKIDLLLSIREALYNVKKHSQATCAWIDAFPTVDGWYCCVKDNGIGTQHEPRTLSQKFGIRMIQERASIWNWSFDMERKKEITYFRIQKHK</sequence>
<proteinExistence type="predicted"/>
<dbReference type="EC" id="2.7.13.3" evidence="2"/>
<feature type="transmembrane region" description="Helical" evidence="9">
    <location>
        <begin position="6"/>
        <end position="24"/>
    </location>
</feature>
<dbReference type="Pfam" id="PF07730">
    <property type="entry name" value="HisKA_3"/>
    <property type="match status" value="1"/>
</dbReference>
<evidence type="ECO:0000313" key="12">
    <source>
        <dbReference type="Proteomes" id="UP001056756"/>
    </source>
</evidence>
<dbReference type="SUPFAM" id="SSF55874">
    <property type="entry name" value="ATPase domain of HSP90 chaperone/DNA topoisomerase II/histidine kinase"/>
    <property type="match status" value="1"/>
</dbReference>
<dbReference type="Proteomes" id="UP001056756">
    <property type="component" value="Chromosome"/>
</dbReference>
<feature type="transmembrane region" description="Helical" evidence="9">
    <location>
        <begin position="36"/>
        <end position="58"/>
    </location>
</feature>
<evidence type="ECO:0000256" key="1">
    <source>
        <dbReference type="ARBA" id="ARBA00000085"/>
    </source>
</evidence>
<dbReference type="KEGG" id="plig:NAG76_01200"/>
<dbReference type="GO" id="GO:0000155">
    <property type="term" value="F:phosphorelay sensor kinase activity"/>
    <property type="evidence" value="ECO:0007669"/>
    <property type="project" value="InterPro"/>
</dbReference>
<dbReference type="Gene3D" id="3.30.565.10">
    <property type="entry name" value="Histidine kinase-like ATPase, C-terminal domain"/>
    <property type="match status" value="1"/>
</dbReference>
<keyword evidence="9" id="KW-1133">Transmembrane helix</keyword>
<dbReference type="GO" id="GO:0016020">
    <property type="term" value="C:membrane"/>
    <property type="evidence" value="ECO:0007669"/>
    <property type="project" value="InterPro"/>
</dbReference>
<dbReference type="PANTHER" id="PTHR24421:SF10">
    <property type="entry name" value="NITRATE_NITRITE SENSOR PROTEIN NARQ"/>
    <property type="match status" value="1"/>
</dbReference>
<keyword evidence="9" id="KW-0472">Membrane</keyword>
<gene>
    <name evidence="11" type="ORF">NAG76_01200</name>
</gene>
<evidence type="ECO:0000256" key="3">
    <source>
        <dbReference type="ARBA" id="ARBA00022553"/>
    </source>
</evidence>
<dbReference type="GO" id="GO:0005524">
    <property type="term" value="F:ATP binding"/>
    <property type="evidence" value="ECO:0007669"/>
    <property type="project" value="UniProtKB-KW"/>
</dbReference>
<dbReference type="InterPro" id="IPR011712">
    <property type="entry name" value="Sig_transdc_His_kin_sub3_dim/P"/>
</dbReference>
<evidence type="ECO:0000256" key="2">
    <source>
        <dbReference type="ARBA" id="ARBA00012438"/>
    </source>
</evidence>
<dbReference type="Gene3D" id="1.20.5.1930">
    <property type="match status" value="1"/>
</dbReference>
<protein>
    <recommendedName>
        <fullName evidence="2">histidine kinase</fullName>
        <ecNumber evidence="2">2.7.13.3</ecNumber>
    </recommendedName>
</protein>
<keyword evidence="3" id="KW-0597">Phosphoprotein</keyword>
<evidence type="ECO:0000259" key="10">
    <source>
        <dbReference type="Pfam" id="PF07730"/>
    </source>
</evidence>
<keyword evidence="4" id="KW-0808">Transferase</keyword>
<evidence type="ECO:0000256" key="7">
    <source>
        <dbReference type="ARBA" id="ARBA00022840"/>
    </source>
</evidence>
<dbReference type="InterPro" id="IPR036890">
    <property type="entry name" value="HATPase_C_sf"/>
</dbReference>
<evidence type="ECO:0000313" key="11">
    <source>
        <dbReference type="EMBL" id="URN94904.1"/>
    </source>
</evidence>